<evidence type="ECO:0000256" key="1">
    <source>
        <dbReference type="SAM" id="MobiDB-lite"/>
    </source>
</evidence>
<feature type="compositionally biased region" description="Basic and acidic residues" evidence="1">
    <location>
        <begin position="404"/>
        <end position="416"/>
    </location>
</feature>
<evidence type="ECO:0000313" key="2">
    <source>
        <dbReference type="EMBL" id="ETS84208.1"/>
    </source>
</evidence>
<feature type="compositionally biased region" description="Basic and acidic residues" evidence="1">
    <location>
        <begin position="74"/>
        <end position="85"/>
    </location>
</feature>
<dbReference type="InParanoid" id="W3XDN8"/>
<proteinExistence type="predicted"/>
<reference evidence="3" key="1">
    <citation type="journal article" date="2015" name="BMC Genomics">
        <title>Genomic and transcriptomic analysis of the endophytic fungus Pestalotiopsis fici reveals its lifestyle and high potential for synthesis of natural products.</title>
        <authorList>
            <person name="Wang X."/>
            <person name="Zhang X."/>
            <person name="Liu L."/>
            <person name="Xiang M."/>
            <person name="Wang W."/>
            <person name="Sun X."/>
            <person name="Che Y."/>
            <person name="Guo L."/>
            <person name="Liu G."/>
            <person name="Guo L."/>
            <person name="Wang C."/>
            <person name="Yin W.B."/>
            <person name="Stadler M."/>
            <person name="Zhang X."/>
            <person name="Liu X."/>
        </authorList>
    </citation>
    <scope>NUCLEOTIDE SEQUENCE [LARGE SCALE GENOMIC DNA]</scope>
    <source>
        <strain evidence="3">W106-1 / CGMCC3.15140</strain>
    </source>
</reference>
<feature type="compositionally biased region" description="Basic and acidic residues" evidence="1">
    <location>
        <begin position="425"/>
        <end position="441"/>
    </location>
</feature>
<feature type="compositionally biased region" description="Polar residues" evidence="1">
    <location>
        <begin position="356"/>
        <end position="368"/>
    </location>
</feature>
<dbReference type="HOGENOM" id="CLU_621279_0_0_1"/>
<dbReference type="AlphaFoldDB" id="W3XDN8"/>
<feature type="compositionally biased region" description="Polar residues" evidence="1">
    <location>
        <begin position="328"/>
        <end position="337"/>
    </location>
</feature>
<evidence type="ECO:0000313" key="3">
    <source>
        <dbReference type="Proteomes" id="UP000030651"/>
    </source>
</evidence>
<dbReference type="Proteomes" id="UP000030651">
    <property type="component" value="Unassembled WGS sequence"/>
</dbReference>
<protein>
    <submittedName>
        <fullName evidence="2">Uncharacterized protein</fullName>
    </submittedName>
</protein>
<accession>W3XDN8</accession>
<sequence>MASQSHPSGHVQANGQLTARSSPNNQIQFGQPSQHVTSNASIGQSQSLARRIFGNIFGSSLQARPTPSATNDHAQFREPSQHDDAQAVSQSGVEHGYAWVPTVRERNDNGTVSYRPMAPPTFVSNVQEQSIIPHGAENLAMTHGEVNLPEGTRLAAHLPLGPEDAPNAPGRSYRRDFRLMIEATNKIDTLAPDLEYARQHNWYQQIESLERQVHHWRRDINFRIERSKHSPIFQELLLTYPHIWKHVNSASLRQRLERRRLTAPIKAEQVGDEKDAVLNRVVSQVRARNPISNNSNAGKVDFFKKEEHEIQNRAQIKAAIQRAPRLPATSNHPSNATRLPKEEAGTRTRPATTATLGVSTPAEMNSPESDSDDCVIIGERKVNSRAHRRRRNGLEQSNMLSKGPRIDRSPSPYRERSPRRRRHLDYRERSPQRRAVIEELE</sequence>
<organism evidence="2 3">
    <name type="scientific">Pestalotiopsis fici (strain W106-1 / CGMCC3.15140)</name>
    <dbReference type="NCBI Taxonomy" id="1229662"/>
    <lineage>
        <taxon>Eukaryota</taxon>
        <taxon>Fungi</taxon>
        <taxon>Dikarya</taxon>
        <taxon>Ascomycota</taxon>
        <taxon>Pezizomycotina</taxon>
        <taxon>Sordariomycetes</taxon>
        <taxon>Xylariomycetidae</taxon>
        <taxon>Amphisphaeriales</taxon>
        <taxon>Sporocadaceae</taxon>
        <taxon>Pestalotiopsis</taxon>
    </lineage>
</organism>
<dbReference type="KEGG" id="pfy:PFICI_02233"/>
<keyword evidence="3" id="KW-1185">Reference proteome</keyword>
<feature type="compositionally biased region" description="Polar residues" evidence="1">
    <location>
        <begin position="60"/>
        <end position="73"/>
    </location>
</feature>
<feature type="region of interest" description="Disordered" evidence="1">
    <location>
        <begin position="321"/>
        <end position="441"/>
    </location>
</feature>
<feature type="region of interest" description="Disordered" evidence="1">
    <location>
        <begin position="1"/>
        <end position="43"/>
    </location>
</feature>
<feature type="region of interest" description="Disordered" evidence="1">
    <location>
        <begin position="60"/>
        <end position="93"/>
    </location>
</feature>
<name>W3XDN8_PESFW</name>
<dbReference type="OrthoDB" id="10494603at2759"/>
<dbReference type="GeneID" id="19267246"/>
<gene>
    <name evidence="2" type="ORF">PFICI_02233</name>
</gene>
<dbReference type="RefSeq" id="XP_007829005.1">
    <property type="nucleotide sequence ID" value="XM_007830814.1"/>
</dbReference>
<dbReference type="EMBL" id="KI912110">
    <property type="protein sequence ID" value="ETS84208.1"/>
    <property type="molecule type" value="Genomic_DNA"/>
</dbReference>